<dbReference type="HOGENOM" id="CLU_3408804_0_0_7"/>
<dbReference type="EMBL" id="ADCP02000002">
    <property type="protein sequence ID" value="EPC05765.1"/>
    <property type="molecule type" value="Genomic_DNA"/>
</dbReference>
<reference evidence="1 2" key="1">
    <citation type="submission" date="2010-10" db="EMBL/GenBank/DDBJ databases">
        <authorList>
            <consortium name="The Broad Institute Genome Sequencing Platform"/>
            <person name="Ward D."/>
            <person name="Earl A."/>
            <person name="Feldgarden M."/>
            <person name="Young S.K."/>
            <person name="Gargeya S."/>
            <person name="Zeng Q."/>
            <person name="Alvarado L."/>
            <person name="Berlin A."/>
            <person name="Bochicchio J."/>
            <person name="Chapman S.B."/>
            <person name="Chen Z."/>
            <person name="Freedman E."/>
            <person name="Gellesch M."/>
            <person name="Goldberg J."/>
            <person name="Griggs A."/>
            <person name="Gujja S."/>
            <person name="Heilman E."/>
            <person name="Heiman D."/>
            <person name="Howarth C."/>
            <person name="Mehta T."/>
            <person name="Neiman D."/>
            <person name="Pearson M."/>
            <person name="Roberts A."/>
            <person name="Saif S."/>
            <person name="Shea T."/>
            <person name="Shenoy N."/>
            <person name="Sisk P."/>
            <person name="Stolte C."/>
            <person name="Sykes S."/>
            <person name="White J."/>
            <person name="Yandava C."/>
            <person name="Allen-Vercoe E."/>
            <person name="Sibley C."/>
            <person name="Ambrose C.E."/>
            <person name="Strauss J."/>
            <person name="Daigneault M."/>
            <person name="Haas B."/>
            <person name="Nusbaum C."/>
            <person name="Birren B."/>
        </authorList>
    </citation>
    <scope>NUCLEOTIDE SEQUENCE [LARGE SCALE GENOMIC DNA]</scope>
    <source>
        <strain evidence="1 2">3_1_6</strain>
    </source>
</reference>
<dbReference type="Proteomes" id="UP000006034">
    <property type="component" value="Unassembled WGS sequence"/>
</dbReference>
<reference evidence="1 2" key="2">
    <citation type="submission" date="2013-04" db="EMBL/GenBank/DDBJ databases">
        <title>The Genome Sequence of Bilophila wadsworthia 3_1_6.</title>
        <authorList>
            <consortium name="The Broad Institute Genomics Platform"/>
            <person name="Earl A."/>
            <person name="Ward D."/>
            <person name="Feldgarden M."/>
            <person name="Gevers D."/>
            <person name="Sibley C."/>
            <person name="Strauss J."/>
            <person name="Allen-Vercoe E."/>
            <person name="Walker B."/>
            <person name="Young S."/>
            <person name="Zeng Q."/>
            <person name="Gargeya S."/>
            <person name="Fitzgerald M."/>
            <person name="Haas B."/>
            <person name="Abouelleil A."/>
            <person name="Allen A.W."/>
            <person name="Alvarado L."/>
            <person name="Arachchi H.M."/>
            <person name="Berlin A.M."/>
            <person name="Chapman S.B."/>
            <person name="Gainer-Dewar J."/>
            <person name="Goldberg J."/>
            <person name="Griggs A."/>
            <person name="Gujja S."/>
            <person name="Hansen M."/>
            <person name="Howarth C."/>
            <person name="Imamovic A."/>
            <person name="Ireland A."/>
            <person name="Larimer J."/>
            <person name="McCowan C."/>
            <person name="Murphy C."/>
            <person name="Pearson M."/>
            <person name="Poon T.W."/>
            <person name="Priest M."/>
            <person name="Roberts A."/>
            <person name="Saif S."/>
            <person name="Shea T."/>
            <person name="Sisk P."/>
            <person name="Sykes S."/>
            <person name="Wortman J."/>
            <person name="Nusbaum C."/>
            <person name="Birren B."/>
        </authorList>
    </citation>
    <scope>NUCLEOTIDE SEQUENCE [LARGE SCALE GENOMIC DNA]</scope>
    <source>
        <strain evidence="1 2">3_1_6</strain>
    </source>
</reference>
<keyword evidence="2" id="KW-1185">Reference proteome</keyword>
<dbReference type="AlphaFoldDB" id="S2KSQ5"/>
<gene>
    <name evidence="1" type="ORF">HMPREF0179_05287</name>
</gene>
<name>S2KSQ5_BILW3</name>
<accession>S2KSQ5</accession>
<protein>
    <submittedName>
        <fullName evidence="1">Uncharacterized protein</fullName>
    </submittedName>
</protein>
<sequence length="29" mass="3329">MNMQSLFTLLPFIVLAIGITRVYCTIKEI</sequence>
<evidence type="ECO:0000313" key="2">
    <source>
        <dbReference type="Proteomes" id="UP000006034"/>
    </source>
</evidence>
<organism evidence="1 2">
    <name type="scientific">Bilophila wadsworthia (strain 3_1_6)</name>
    <dbReference type="NCBI Taxonomy" id="563192"/>
    <lineage>
        <taxon>Bacteria</taxon>
        <taxon>Pseudomonadati</taxon>
        <taxon>Thermodesulfobacteriota</taxon>
        <taxon>Desulfovibrionia</taxon>
        <taxon>Desulfovibrionales</taxon>
        <taxon>Desulfovibrionaceae</taxon>
        <taxon>Bilophila</taxon>
    </lineage>
</organism>
<evidence type="ECO:0000313" key="1">
    <source>
        <dbReference type="EMBL" id="EPC05765.1"/>
    </source>
</evidence>
<proteinExistence type="predicted"/>
<comment type="caution">
    <text evidence="1">The sequence shown here is derived from an EMBL/GenBank/DDBJ whole genome shotgun (WGS) entry which is preliminary data.</text>
</comment>